<keyword evidence="9" id="KW-0966">Cell projection</keyword>
<dbReference type="PANTHER" id="PTHR45858:SF2">
    <property type="entry name" value="FERM, ARHGEF AND PLECKSTRIN DOMAIN-CONTAINING PROTEIN 1"/>
    <property type="match status" value="1"/>
</dbReference>
<dbReference type="FunFam" id="2.30.29.30:FF:000002">
    <property type="entry name" value="Band 4.1-like protein 5 isoform 1"/>
    <property type="match status" value="1"/>
</dbReference>
<dbReference type="PRINTS" id="PR00935">
    <property type="entry name" value="BAND41"/>
</dbReference>
<feature type="compositionally biased region" description="Polar residues" evidence="10">
    <location>
        <begin position="401"/>
        <end position="421"/>
    </location>
</feature>
<dbReference type="Proteomes" id="UP000016666">
    <property type="component" value="Chromosome 1"/>
</dbReference>
<evidence type="ECO:0000256" key="1">
    <source>
        <dbReference type="ARBA" id="ARBA00004370"/>
    </source>
</evidence>
<evidence type="ECO:0000313" key="13">
    <source>
        <dbReference type="Proteomes" id="UP000016666"/>
    </source>
</evidence>
<dbReference type="SUPFAM" id="SSF47031">
    <property type="entry name" value="Second domain of FERM"/>
    <property type="match status" value="1"/>
</dbReference>
<feature type="compositionally biased region" description="Basic and acidic residues" evidence="10">
    <location>
        <begin position="647"/>
        <end position="661"/>
    </location>
</feature>
<dbReference type="Pfam" id="PF09379">
    <property type="entry name" value="FERM_N"/>
    <property type="match status" value="1"/>
</dbReference>
<evidence type="ECO:0000256" key="4">
    <source>
        <dbReference type="ARBA" id="ARBA00022490"/>
    </source>
</evidence>
<dbReference type="FunFam" id="1.20.80.10:FF:000005">
    <property type="entry name" value="FERM, RhoGEF and pleckstrin domain-containing protein 1"/>
    <property type="match status" value="1"/>
</dbReference>
<keyword evidence="13" id="KW-1185">Reference proteome</keyword>
<feature type="compositionally biased region" description="Polar residues" evidence="10">
    <location>
        <begin position="626"/>
        <end position="644"/>
    </location>
</feature>
<dbReference type="SUPFAM" id="SSF54236">
    <property type="entry name" value="Ubiquitin-like"/>
    <property type="match status" value="1"/>
</dbReference>
<evidence type="ECO:0000256" key="6">
    <source>
        <dbReference type="ARBA" id="ARBA00022737"/>
    </source>
</evidence>
<keyword evidence="6" id="KW-0677">Repeat</keyword>
<dbReference type="InterPro" id="IPR035963">
    <property type="entry name" value="FERM_2"/>
</dbReference>
<feature type="region of interest" description="Disordered" evidence="10">
    <location>
        <begin position="702"/>
        <end position="723"/>
    </location>
</feature>
<evidence type="ECO:0000256" key="9">
    <source>
        <dbReference type="ARBA" id="ARBA00023273"/>
    </source>
</evidence>
<evidence type="ECO:0000256" key="7">
    <source>
        <dbReference type="ARBA" id="ARBA00023018"/>
    </source>
</evidence>
<feature type="compositionally biased region" description="Polar residues" evidence="10">
    <location>
        <begin position="487"/>
        <end position="499"/>
    </location>
</feature>
<protein>
    <recommendedName>
        <fullName evidence="11">FERM domain-containing protein</fullName>
    </recommendedName>
</protein>
<proteinExistence type="predicted"/>
<dbReference type="SMART" id="SM01196">
    <property type="entry name" value="FERM_C"/>
    <property type="match status" value="1"/>
</dbReference>
<dbReference type="InterPro" id="IPR000299">
    <property type="entry name" value="FERM_domain"/>
</dbReference>
<dbReference type="Pfam" id="PF08736">
    <property type="entry name" value="FA"/>
    <property type="match status" value="1"/>
</dbReference>
<sequence length="837" mass="93607">MSCRFLLFPEQGFDFAQEERRYKKRVSLNMGETEQRPTAGSRLGAQENAGISTLEHGQKPPMTPPGKLVSIKIQMLDDTQETFDVPQRAPGKVLHDAVCNHLNLVEGDYFGLEFPDHKKMMVWLDLLKPVMKQIRRPKHVVVKFVVKFFPPDHAQLQEELTRYLFALQVKQDLAQGRLTCNDTSTALLISHIVQSEIGDFDENIDREHLAKNKYIPQQEALEDKIMEFHRNHMGQTPAESDFQLLEIARRLEMYGIRLHPAKDREGTKINLAVANTGILVFQGHTKINAFNWAKVRKLSFKRKRFLIKLRPDVNSSFQDTLEFLMASRDFCKSFWKICVEHHAFFRLFEEPKPKPKPVLFSRGSSFRFSGRTQKQVLDYVKEGGHKKVQFERKHSKIRSIRSLTTQPSEQHTEVPKQSSSFAYGDDNDAAAVQSCRQGKELKASTEDNGQHKSPSLKKSPKEGRKVDGAVVSAVEEEEEASKDRIQQNRPQSQQPSTGPASRAAHGSSTSIPFIDCSDVDSEYDLLRGQITRSYSQTNDNYEGDLTSGAYIHYRGDNLNRSRYRDSSASIKSSQYLSEEYLDDNPPNLSFYSGGSPRMPRHSSLVDEMFRGPGSRSPLATPLPPSSKGSSPNMSLSRTGSQGYVSENGHDCRARTGEEDSHASSCHGYGRYSPGSQRPHAQKILNLCNKSATDPFILSQISSTPGQEYRSERRCKGGGMAKMSSPEGKMMANGMPAGGQSKQSPVMQSLHASGVMDHMAAIQVMEGSTSSGTESSDSDSEIINPFTHPLVFGNPIVLSSSPMPRNKYSFGSLQLDEEVEEDVSVGLSDEDGVQVFSC</sequence>
<dbReference type="PROSITE" id="PS50057">
    <property type="entry name" value="FERM_3"/>
    <property type="match status" value="1"/>
</dbReference>
<dbReference type="InterPro" id="IPR014847">
    <property type="entry name" value="FA"/>
</dbReference>
<keyword evidence="8" id="KW-0472">Membrane</keyword>
<evidence type="ECO:0000256" key="8">
    <source>
        <dbReference type="ARBA" id="ARBA00023136"/>
    </source>
</evidence>
<dbReference type="GO" id="GO:0005085">
    <property type="term" value="F:guanyl-nucleotide exchange factor activity"/>
    <property type="evidence" value="ECO:0007669"/>
    <property type="project" value="UniProtKB-KW"/>
</dbReference>
<dbReference type="STRING" id="8840.ENSAPLP00000032618"/>
<dbReference type="InterPro" id="IPR000798">
    <property type="entry name" value="Ez/rad/moesin-like"/>
</dbReference>
<dbReference type="InterPro" id="IPR011993">
    <property type="entry name" value="PH-like_dom_sf"/>
</dbReference>
<feature type="region of interest" description="Disordered" evidence="10">
    <location>
        <begin position="400"/>
        <end position="423"/>
    </location>
</feature>
<dbReference type="Gene3D" id="3.10.20.90">
    <property type="entry name" value="Phosphatidylinositol 3-kinase Catalytic Subunit, Chain A, domain 1"/>
    <property type="match status" value="1"/>
</dbReference>
<evidence type="ECO:0000256" key="2">
    <source>
        <dbReference type="ARBA" id="ARBA00004496"/>
    </source>
</evidence>
<dbReference type="CDD" id="cd13193">
    <property type="entry name" value="FERM_C_FARP1-like"/>
    <property type="match status" value="1"/>
</dbReference>
<reference evidence="12 13" key="1">
    <citation type="submission" date="2017-10" db="EMBL/GenBank/DDBJ databases">
        <title>A new Pekin duck reference genome.</title>
        <authorList>
            <person name="Hou Z.-C."/>
            <person name="Zhou Z.-K."/>
            <person name="Zhu F."/>
            <person name="Hou S.-S."/>
        </authorList>
    </citation>
    <scope>NUCLEOTIDE SEQUENCE [LARGE SCALE GENOMIC DNA]</scope>
</reference>
<reference evidence="12" key="2">
    <citation type="submission" date="2025-08" db="UniProtKB">
        <authorList>
            <consortium name="Ensembl"/>
        </authorList>
    </citation>
    <scope>IDENTIFICATION</scope>
</reference>
<dbReference type="SMART" id="SM00295">
    <property type="entry name" value="B41"/>
    <property type="match status" value="1"/>
</dbReference>
<dbReference type="GO" id="GO:0008092">
    <property type="term" value="F:cytoskeletal protein binding"/>
    <property type="evidence" value="ECO:0007669"/>
    <property type="project" value="InterPro"/>
</dbReference>
<feature type="region of interest" description="Disordered" evidence="10">
    <location>
        <begin position="440"/>
        <end position="515"/>
    </location>
</feature>
<dbReference type="InterPro" id="IPR029071">
    <property type="entry name" value="Ubiquitin-like_domsf"/>
</dbReference>
<dbReference type="GO" id="GO:0005737">
    <property type="term" value="C:cytoplasm"/>
    <property type="evidence" value="ECO:0007669"/>
    <property type="project" value="UniProtKB-SubCell"/>
</dbReference>
<evidence type="ECO:0000256" key="3">
    <source>
        <dbReference type="ARBA" id="ARBA00004552"/>
    </source>
</evidence>
<feature type="domain" description="FERM" evidence="11">
    <location>
        <begin position="69"/>
        <end position="349"/>
    </location>
</feature>
<dbReference type="GeneTree" id="ENSGT00940000155318"/>
<dbReference type="FunFam" id="3.10.20.90:FF:000040">
    <property type="entry name" value="FERM, RhoGEF and pleckstrin domain-containing protein"/>
    <property type="match status" value="1"/>
</dbReference>
<dbReference type="CDD" id="cd14473">
    <property type="entry name" value="FERM_B-lobe"/>
    <property type="match status" value="1"/>
</dbReference>
<dbReference type="InterPro" id="IPR051835">
    <property type="entry name" value="RAC1-GEF"/>
</dbReference>
<comment type="subcellular location">
    <subcellularLocation>
        <location evidence="3">Cell projection</location>
        <location evidence="3">Dendritic spine</location>
    </subcellularLocation>
    <subcellularLocation>
        <location evidence="2">Cytoplasm</location>
    </subcellularLocation>
    <subcellularLocation>
        <location evidence="1">Membrane</location>
    </subcellularLocation>
</comment>
<dbReference type="GO" id="GO:0016020">
    <property type="term" value="C:membrane"/>
    <property type="evidence" value="ECO:0007669"/>
    <property type="project" value="UniProtKB-SubCell"/>
</dbReference>
<evidence type="ECO:0000313" key="12">
    <source>
        <dbReference type="Ensembl" id="ENSAPLP00000032618.1"/>
    </source>
</evidence>
<dbReference type="SMART" id="SM01195">
    <property type="entry name" value="FA"/>
    <property type="match status" value="1"/>
</dbReference>
<dbReference type="GO" id="GO:0043197">
    <property type="term" value="C:dendritic spine"/>
    <property type="evidence" value="ECO:0007669"/>
    <property type="project" value="UniProtKB-SubCell"/>
</dbReference>
<dbReference type="AlphaFoldDB" id="A0A493U3C3"/>
<feature type="compositionally biased region" description="Basic and acidic residues" evidence="10">
    <location>
        <begin position="440"/>
        <end position="450"/>
    </location>
</feature>
<dbReference type="SUPFAM" id="SSF50729">
    <property type="entry name" value="PH domain-like"/>
    <property type="match status" value="1"/>
</dbReference>
<evidence type="ECO:0000256" key="10">
    <source>
        <dbReference type="SAM" id="MobiDB-lite"/>
    </source>
</evidence>
<dbReference type="InterPro" id="IPR041788">
    <property type="entry name" value="FARP1/FARP2/FRMD7_FERM_C"/>
</dbReference>
<dbReference type="InterPro" id="IPR019748">
    <property type="entry name" value="FERM_central"/>
</dbReference>
<dbReference type="PANTHER" id="PTHR45858">
    <property type="entry name" value="FERM DOMAIN CONTAINING PROTEIN"/>
    <property type="match status" value="1"/>
</dbReference>
<accession>A0A493U3C3</accession>
<dbReference type="InterPro" id="IPR018979">
    <property type="entry name" value="FERM_N"/>
</dbReference>
<organism evidence="12 13">
    <name type="scientific">Anas platyrhynchos platyrhynchos</name>
    <name type="common">Northern mallard</name>
    <dbReference type="NCBI Taxonomy" id="8840"/>
    <lineage>
        <taxon>Eukaryota</taxon>
        <taxon>Metazoa</taxon>
        <taxon>Chordata</taxon>
        <taxon>Craniata</taxon>
        <taxon>Vertebrata</taxon>
        <taxon>Euteleostomi</taxon>
        <taxon>Archelosauria</taxon>
        <taxon>Archosauria</taxon>
        <taxon>Dinosauria</taxon>
        <taxon>Saurischia</taxon>
        <taxon>Theropoda</taxon>
        <taxon>Coelurosauria</taxon>
        <taxon>Aves</taxon>
        <taxon>Neognathae</taxon>
        <taxon>Galloanserae</taxon>
        <taxon>Anseriformes</taxon>
        <taxon>Anatidae</taxon>
        <taxon>Anatinae</taxon>
        <taxon>Anas</taxon>
    </lineage>
</organism>
<dbReference type="InterPro" id="IPR018980">
    <property type="entry name" value="FERM_PH-like_C"/>
</dbReference>
<evidence type="ECO:0000259" key="11">
    <source>
        <dbReference type="PROSITE" id="PS50057"/>
    </source>
</evidence>
<evidence type="ECO:0000256" key="5">
    <source>
        <dbReference type="ARBA" id="ARBA00022658"/>
    </source>
</evidence>
<dbReference type="Gene3D" id="1.20.80.10">
    <property type="match status" value="1"/>
</dbReference>
<dbReference type="CDD" id="cd17189">
    <property type="entry name" value="FERM_F1_FARP1"/>
    <property type="match status" value="1"/>
</dbReference>
<reference evidence="12" key="3">
    <citation type="submission" date="2025-09" db="UniProtKB">
        <authorList>
            <consortium name="Ensembl"/>
        </authorList>
    </citation>
    <scope>IDENTIFICATION</scope>
</reference>
<keyword evidence="7" id="KW-0770">Synapse</keyword>
<keyword evidence="4" id="KW-0963">Cytoplasm</keyword>
<name>A0A493U3C3_ANAPP</name>
<dbReference type="InterPro" id="IPR014352">
    <property type="entry name" value="FERM/acyl-CoA-bd_prot_sf"/>
</dbReference>
<dbReference type="Gene3D" id="2.30.29.30">
    <property type="entry name" value="Pleckstrin-homology domain (PH domain)/Phosphotyrosine-binding domain (PTB)"/>
    <property type="match status" value="1"/>
</dbReference>
<dbReference type="PRINTS" id="PR00661">
    <property type="entry name" value="ERMFAMILY"/>
</dbReference>
<feature type="region of interest" description="Disordered" evidence="10">
    <location>
        <begin position="579"/>
        <end position="677"/>
    </location>
</feature>
<keyword evidence="5" id="KW-0344">Guanine-nucleotide releasing factor</keyword>
<dbReference type="Pfam" id="PF09380">
    <property type="entry name" value="FERM_C"/>
    <property type="match status" value="1"/>
</dbReference>
<dbReference type="Ensembl" id="ENSAPLT00000023607.1">
    <property type="protein sequence ID" value="ENSAPLP00000032618.1"/>
    <property type="gene ID" value="ENSAPLG00000028020.1"/>
</dbReference>
<dbReference type="InterPro" id="IPR019747">
    <property type="entry name" value="FERM_CS"/>
</dbReference>
<dbReference type="Pfam" id="PF00373">
    <property type="entry name" value="FERM_M"/>
    <property type="match status" value="1"/>
</dbReference>
<dbReference type="PROSITE" id="PS00660">
    <property type="entry name" value="FERM_1"/>
    <property type="match status" value="1"/>
</dbReference>
<dbReference type="InterPro" id="IPR019749">
    <property type="entry name" value="Band_41_domain"/>
</dbReference>